<dbReference type="Pfam" id="PF00704">
    <property type="entry name" value="Glyco_hydro_18"/>
    <property type="match status" value="1"/>
</dbReference>
<dbReference type="EMBL" id="JAACJP010000044">
    <property type="protein sequence ID" value="KAF5372025.1"/>
    <property type="molecule type" value="Genomic_DNA"/>
</dbReference>
<feature type="domain" description="Chitin-binding type-1" evidence="6">
    <location>
        <begin position="150"/>
        <end position="197"/>
    </location>
</feature>
<dbReference type="InterPro" id="IPR001223">
    <property type="entry name" value="Glyco_hydro18_cat"/>
</dbReference>
<dbReference type="InterPro" id="IPR017853">
    <property type="entry name" value="GH"/>
</dbReference>
<dbReference type="SMART" id="SM00270">
    <property type="entry name" value="ChtBD1"/>
    <property type="match status" value="1"/>
</dbReference>
<evidence type="ECO:0000256" key="2">
    <source>
        <dbReference type="ARBA" id="ARBA00023295"/>
    </source>
</evidence>
<dbReference type="Pfam" id="PF00187">
    <property type="entry name" value="Chitin_bind_1"/>
    <property type="match status" value="1"/>
</dbReference>
<gene>
    <name evidence="9" type="ORF">D9615_008093</name>
</gene>
<accession>A0A8H5GW66</accession>
<dbReference type="PROSITE" id="PS51782">
    <property type="entry name" value="LYSM"/>
    <property type="match status" value="2"/>
</dbReference>
<organism evidence="9 10">
    <name type="scientific">Tricholomella constricta</name>
    <dbReference type="NCBI Taxonomy" id="117010"/>
    <lineage>
        <taxon>Eukaryota</taxon>
        <taxon>Fungi</taxon>
        <taxon>Dikarya</taxon>
        <taxon>Basidiomycota</taxon>
        <taxon>Agaricomycotina</taxon>
        <taxon>Agaricomycetes</taxon>
        <taxon>Agaricomycetidae</taxon>
        <taxon>Agaricales</taxon>
        <taxon>Tricholomatineae</taxon>
        <taxon>Lyophyllaceae</taxon>
        <taxon>Tricholomella</taxon>
    </lineage>
</organism>
<dbReference type="Gene3D" id="3.30.60.10">
    <property type="entry name" value="Endochitinase-like"/>
    <property type="match status" value="1"/>
</dbReference>
<dbReference type="InterPro" id="IPR053214">
    <property type="entry name" value="LysM12-like"/>
</dbReference>
<feature type="disulfide bond" evidence="3">
    <location>
        <begin position="163"/>
        <end position="175"/>
    </location>
</feature>
<evidence type="ECO:0000256" key="4">
    <source>
        <dbReference type="SAM" id="MobiDB-lite"/>
    </source>
</evidence>
<dbReference type="SUPFAM" id="SSF54556">
    <property type="entry name" value="Chitinase insertion domain"/>
    <property type="match status" value="1"/>
</dbReference>
<keyword evidence="2" id="KW-0326">Glycosidase</keyword>
<dbReference type="Proteomes" id="UP000565441">
    <property type="component" value="Unassembled WGS sequence"/>
</dbReference>
<dbReference type="GO" id="GO:0008061">
    <property type="term" value="F:chitin binding"/>
    <property type="evidence" value="ECO:0007669"/>
    <property type="project" value="UniProtKB-UniRule"/>
</dbReference>
<feature type="disulfide bond" evidence="3">
    <location>
        <begin position="191"/>
        <end position="195"/>
    </location>
</feature>
<dbReference type="InterPro" id="IPR029070">
    <property type="entry name" value="Chitinase_insertion_sf"/>
</dbReference>
<dbReference type="Gene3D" id="3.10.50.10">
    <property type="match status" value="1"/>
</dbReference>
<reference evidence="9 10" key="1">
    <citation type="journal article" date="2020" name="ISME J.">
        <title>Uncovering the hidden diversity of litter-decomposition mechanisms in mushroom-forming fungi.</title>
        <authorList>
            <person name="Floudas D."/>
            <person name="Bentzer J."/>
            <person name="Ahren D."/>
            <person name="Johansson T."/>
            <person name="Persson P."/>
            <person name="Tunlid A."/>
        </authorList>
    </citation>
    <scope>NUCLEOTIDE SEQUENCE [LARGE SCALE GENOMIC DNA]</scope>
    <source>
        <strain evidence="9 10">CBS 661.87</strain>
    </source>
</reference>
<feature type="compositionally biased region" description="Basic residues" evidence="4">
    <location>
        <begin position="833"/>
        <end position="843"/>
    </location>
</feature>
<evidence type="ECO:0000256" key="1">
    <source>
        <dbReference type="ARBA" id="ARBA00022669"/>
    </source>
</evidence>
<name>A0A8H5GW66_9AGAR</name>
<dbReference type="Pfam" id="PF01476">
    <property type="entry name" value="LysM"/>
    <property type="match status" value="2"/>
</dbReference>
<proteinExistence type="predicted"/>
<feature type="region of interest" description="Disordered" evidence="4">
    <location>
        <begin position="819"/>
        <end position="843"/>
    </location>
</feature>
<feature type="domain" description="LysM" evidence="7">
    <location>
        <begin position="89"/>
        <end position="137"/>
    </location>
</feature>
<dbReference type="PROSITE" id="PS51910">
    <property type="entry name" value="GH18_2"/>
    <property type="match status" value="1"/>
</dbReference>
<evidence type="ECO:0000259" key="8">
    <source>
        <dbReference type="PROSITE" id="PS51910"/>
    </source>
</evidence>
<feature type="signal peptide" evidence="5">
    <location>
        <begin position="1"/>
        <end position="21"/>
    </location>
</feature>
<dbReference type="SUPFAM" id="SSF54106">
    <property type="entry name" value="LysM domain"/>
    <property type="match status" value="1"/>
</dbReference>
<dbReference type="PROSITE" id="PS00026">
    <property type="entry name" value="CHIT_BIND_I_1"/>
    <property type="match status" value="1"/>
</dbReference>
<evidence type="ECO:0000256" key="3">
    <source>
        <dbReference type="PROSITE-ProRule" id="PRU00261"/>
    </source>
</evidence>
<keyword evidence="1 3" id="KW-0147">Chitin-binding</keyword>
<keyword evidence="5" id="KW-0732">Signal</keyword>
<dbReference type="PANTHER" id="PTHR47700:SF2">
    <property type="entry name" value="CHITINASE"/>
    <property type="match status" value="1"/>
</dbReference>
<dbReference type="SUPFAM" id="SSF57016">
    <property type="entry name" value="Plant lectins/antimicrobial peptides"/>
    <property type="match status" value="1"/>
</dbReference>
<dbReference type="SUPFAM" id="SSF51445">
    <property type="entry name" value="(Trans)glycosidases"/>
    <property type="match status" value="1"/>
</dbReference>
<evidence type="ECO:0000313" key="10">
    <source>
        <dbReference type="Proteomes" id="UP000565441"/>
    </source>
</evidence>
<comment type="caution">
    <text evidence="3">Lacks conserved residue(s) required for the propagation of feature annotation.</text>
</comment>
<evidence type="ECO:0000259" key="7">
    <source>
        <dbReference type="PROSITE" id="PS51782"/>
    </source>
</evidence>
<keyword evidence="2" id="KW-0378">Hydrolase</keyword>
<feature type="chain" id="PRO_5034592221" description="Chitinase" evidence="5">
    <location>
        <begin position="22"/>
        <end position="1078"/>
    </location>
</feature>
<evidence type="ECO:0000256" key="5">
    <source>
        <dbReference type="SAM" id="SignalP"/>
    </source>
</evidence>
<dbReference type="InterPro" id="IPR036779">
    <property type="entry name" value="LysM_dom_sf"/>
</dbReference>
<dbReference type="GO" id="GO:0016798">
    <property type="term" value="F:hydrolase activity, acting on glycosyl bonds"/>
    <property type="evidence" value="ECO:0007669"/>
    <property type="project" value="UniProtKB-KW"/>
</dbReference>
<dbReference type="OrthoDB" id="73875at2759"/>
<evidence type="ECO:0000259" key="6">
    <source>
        <dbReference type="PROSITE" id="PS50941"/>
    </source>
</evidence>
<dbReference type="PANTHER" id="PTHR47700">
    <property type="entry name" value="V CHITINASE, PUTATIVE (AFU_ORTHOLOGUE AFUA_6G13720)-RELATED"/>
    <property type="match status" value="1"/>
</dbReference>
<comment type="caution">
    <text evidence="9">The sequence shown here is derived from an EMBL/GenBank/DDBJ whole genome shotgun (WGS) entry which is preliminary data.</text>
</comment>
<dbReference type="Gene3D" id="3.10.350.10">
    <property type="entry name" value="LysM domain"/>
    <property type="match status" value="2"/>
</dbReference>
<keyword evidence="3" id="KW-1015">Disulfide bond</keyword>
<dbReference type="SMART" id="SM00636">
    <property type="entry name" value="Glyco_18"/>
    <property type="match status" value="1"/>
</dbReference>
<sequence>MLAFRATTTVVFLFLFTKAFAADCETATVGSPYSTCWDIAVAAGINTDQLNQFNPGLDCATIQPGQKLCITVGDLPSTAPSPNPDGSCAQYTTVEGDYCALIGTRFGITAAQIEQFNINTYKWRGCANLQLGFSLCVSTGTPPPIPVNPALQCGPESPGAAECPLKACCSPFGYCGITSEFCEASPSGEPCISNCGYATVPSCSGSQLTRHVGYYAGWAATRDCNTVTVSQLDLTGLTHVIYAFASIGEDMKIKFDDPTDGDRLRELVTKAGSNIKVLIAVGGWTFSQGATKDMFSTMIGDAANRATFINSANAFISSYGIAGIDIDFEYPSSIERNGPPSDTPNLTLFFRELRANLGTSTLITIATPAGYWFLKGFELDKISPEVSFFNMMSYDYHGPWDATIPGADSTAQPQSSLLDIKDSVKLYVKAGVDMNKVNLGLAWYGRTYELEDTGCAGYNCDMKGGGVKGVCSGESGIMANFEINQLIMDADVRPRLDPASQTLWFKHGNDIITYDDDGTLAAKADFAKSSCFGGTMIWSIDQNMPADAANPGSGGAFPVLSPQEVGNPFGAQWERPTAGSCTSYGTRMYVSRLWFIPSGVDWLQACQASPIVINGIHYPVPDVCENQGMWSGAVGKWFVSSEDPQCMAHWGGMTDDGCVDNGVDWMMMCKSTPATVGGVYFDSPFQCDDKAIFGAWGVWRVDDTSCLGTWGDLKDNGCADEPGKREWSSKLLNIVGSWEGACNSRDNIVGDEYFATPSVCEKHITGIWGVFKTMDTLCGVPPCPDNRVWDYDTGSCMDCSGAGRLIAPRRIHERASANGSTINHSRGLEPNSKHKRRRSWHGKSTHIHHKRIKECLVFHLPRPPPIDLPNNPFAWPAVNGTVGAQAEGPTVEEIASDPRALASFQLGMTRSRPEIRLEKLAGKHPGIKIVPFDLWIYADPMNPSRIMIRRAQLNRANTMIRTRPPNVAAGIDLNDPESNPGTPAPAGWVLVANFHTHPMGDIYGGNPSIPSTADNTNAWIRGVPGIIIHPGGLTAYGPARRAMLSAPRGYPNTNDPYGGQGAAGHRVGSWSPAPAPNQ</sequence>
<feature type="domain" description="LysM" evidence="7">
    <location>
        <begin position="25"/>
        <end position="70"/>
    </location>
</feature>
<feature type="disulfide bond" evidence="3">
    <location>
        <begin position="168"/>
        <end position="182"/>
    </location>
</feature>
<dbReference type="InterPro" id="IPR036861">
    <property type="entry name" value="Endochitinase-like_sf"/>
</dbReference>
<dbReference type="GO" id="GO:0005975">
    <property type="term" value="P:carbohydrate metabolic process"/>
    <property type="evidence" value="ECO:0007669"/>
    <property type="project" value="InterPro"/>
</dbReference>
<feature type="region of interest" description="Disordered" evidence="4">
    <location>
        <begin position="1050"/>
        <end position="1078"/>
    </location>
</feature>
<feature type="domain" description="GH18" evidence="8">
    <location>
        <begin position="209"/>
        <end position="556"/>
    </location>
</feature>
<dbReference type="CDD" id="cd00118">
    <property type="entry name" value="LysM"/>
    <property type="match status" value="1"/>
</dbReference>
<evidence type="ECO:0000313" key="9">
    <source>
        <dbReference type="EMBL" id="KAF5372025.1"/>
    </source>
</evidence>
<keyword evidence="10" id="KW-1185">Reference proteome</keyword>
<evidence type="ECO:0008006" key="11">
    <source>
        <dbReference type="Google" id="ProtNLM"/>
    </source>
</evidence>
<dbReference type="InterPro" id="IPR011583">
    <property type="entry name" value="Chitinase_II/V-like_cat"/>
</dbReference>
<dbReference type="SMART" id="SM00257">
    <property type="entry name" value="LysM"/>
    <property type="match status" value="2"/>
</dbReference>
<dbReference type="PROSITE" id="PS50941">
    <property type="entry name" value="CHIT_BIND_I_2"/>
    <property type="match status" value="1"/>
</dbReference>
<dbReference type="CDD" id="cd00035">
    <property type="entry name" value="ChtBD1"/>
    <property type="match status" value="1"/>
</dbReference>
<dbReference type="InterPro" id="IPR001002">
    <property type="entry name" value="Chitin-bd_1"/>
</dbReference>
<protein>
    <recommendedName>
        <fullName evidence="11">Chitinase</fullName>
    </recommendedName>
</protein>
<dbReference type="AlphaFoldDB" id="A0A8H5GW66"/>
<dbReference type="Gene3D" id="3.20.20.80">
    <property type="entry name" value="Glycosidases"/>
    <property type="match status" value="1"/>
</dbReference>
<dbReference type="InterPro" id="IPR018371">
    <property type="entry name" value="Chitin-binding_1_CS"/>
</dbReference>
<dbReference type="InterPro" id="IPR018392">
    <property type="entry name" value="LysM"/>
</dbReference>